<dbReference type="AlphaFoldDB" id="A0A3L7K0W3"/>
<keyword evidence="1" id="KW-0812">Transmembrane</keyword>
<feature type="domain" description="Rhodanese" evidence="2">
    <location>
        <begin position="39"/>
        <end position="119"/>
    </location>
</feature>
<comment type="caution">
    <text evidence="3">The sequence shown here is derived from an EMBL/GenBank/DDBJ whole genome shotgun (WGS) entry which is preliminary data.</text>
</comment>
<evidence type="ECO:0000313" key="4">
    <source>
        <dbReference type="Proteomes" id="UP000276770"/>
    </source>
</evidence>
<dbReference type="InterPro" id="IPR001763">
    <property type="entry name" value="Rhodanese-like_dom"/>
</dbReference>
<gene>
    <name evidence="3" type="ORF">D9X91_06310</name>
</gene>
<feature type="transmembrane region" description="Helical" evidence="1">
    <location>
        <begin position="6"/>
        <end position="26"/>
    </location>
</feature>
<keyword evidence="1" id="KW-1133">Transmembrane helix</keyword>
<dbReference type="Proteomes" id="UP000276770">
    <property type="component" value="Unassembled WGS sequence"/>
</dbReference>
<dbReference type="Gene3D" id="3.40.250.10">
    <property type="entry name" value="Rhodanese-like domain"/>
    <property type="match status" value="1"/>
</dbReference>
<name>A0A3L7K0W3_9BACI</name>
<evidence type="ECO:0000259" key="2">
    <source>
        <dbReference type="PROSITE" id="PS50206"/>
    </source>
</evidence>
<dbReference type="PANTHER" id="PTHR43031">
    <property type="entry name" value="FAD-DEPENDENT OXIDOREDUCTASE"/>
    <property type="match status" value="1"/>
</dbReference>
<dbReference type="SMART" id="SM00450">
    <property type="entry name" value="RHOD"/>
    <property type="match status" value="1"/>
</dbReference>
<dbReference type="InterPro" id="IPR050229">
    <property type="entry name" value="GlpE_sulfurtransferase"/>
</dbReference>
<protein>
    <submittedName>
        <fullName evidence="3">Rhodanese-like domain-containing protein</fullName>
    </submittedName>
</protein>
<dbReference type="RefSeq" id="WP_121679734.1">
    <property type="nucleotide sequence ID" value="NZ_RCVZ01000003.1"/>
</dbReference>
<accession>A0A3L7K0W3</accession>
<dbReference type="PROSITE" id="PS50206">
    <property type="entry name" value="RHODANESE_3"/>
    <property type="match status" value="1"/>
</dbReference>
<dbReference type="Pfam" id="PF00581">
    <property type="entry name" value="Rhodanese"/>
    <property type="match status" value="1"/>
</dbReference>
<dbReference type="SUPFAM" id="SSF52821">
    <property type="entry name" value="Rhodanese/Cell cycle control phosphatase"/>
    <property type="match status" value="1"/>
</dbReference>
<keyword evidence="4" id="KW-1185">Reference proteome</keyword>
<evidence type="ECO:0000313" key="3">
    <source>
        <dbReference type="EMBL" id="RLQ96713.1"/>
    </source>
</evidence>
<keyword evidence="1" id="KW-0472">Membrane</keyword>
<dbReference type="PANTHER" id="PTHR43031:SF17">
    <property type="entry name" value="SULFURTRANSFERASE YTWF-RELATED"/>
    <property type="match status" value="1"/>
</dbReference>
<evidence type="ECO:0000256" key="1">
    <source>
        <dbReference type="SAM" id="Phobius"/>
    </source>
</evidence>
<dbReference type="CDD" id="cd00158">
    <property type="entry name" value="RHOD"/>
    <property type="match status" value="1"/>
</dbReference>
<organism evidence="3 4">
    <name type="scientific">Falsibacillus albus</name>
    <dbReference type="NCBI Taxonomy" id="2478915"/>
    <lineage>
        <taxon>Bacteria</taxon>
        <taxon>Bacillati</taxon>
        <taxon>Bacillota</taxon>
        <taxon>Bacilli</taxon>
        <taxon>Bacillales</taxon>
        <taxon>Bacillaceae</taxon>
        <taxon>Falsibacillus</taxon>
    </lineage>
</organism>
<dbReference type="OrthoDB" id="9800872at2"/>
<proteinExistence type="predicted"/>
<dbReference type="InterPro" id="IPR036873">
    <property type="entry name" value="Rhodanese-like_dom_sf"/>
</dbReference>
<dbReference type="EMBL" id="RCVZ01000003">
    <property type="protein sequence ID" value="RLQ96713.1"/>
    <property type="molecule type" value="Genomic_DNA"/>
</dbReference>
<reference evidence="3 4" key="1">
    <citation type="submission" date="2018-10" db="EMBL/GenBank/DDBJ databases">
        <title>Falsibacillus sp. genome draft.</title>
        <authorList>
            <person name="Shi S."/>
        </authorList>
    </citation>
    <scope>NUCLEOTIDE SEQUENCE [LARGE SCALE GENOMIC DNA]</scope>
    <source>
        <strain evidence="3 4">GY 10110</strain>
    </source>
</reference>
<sequence>MNWIQYVIIAIILIYFIRTIMPAKGIQHIDAATLKTQLKDRKKQFVDVRTPGEYNTRHIKEFRNIPLHELGGKASELKKDEEIVVICQSGMRSQKAAKLLKKKGFEKVTNVRGGMSAWR</sequence>